<dbReference type="PANTHER" id="PTHR13847">
    <property type="entry name" value="SARCOSINE DEHYDROGENASE-RELATED"/>
    <property type="match status" value="1"/>
</dbReference>
<dbReference type="SUPFAM" id="SSF51905">
    <property type="entry name" value="FAD/NAD(P)-binding domain"/>
    <property type="match status" value="1"/>
</dbReference>
<comment type="caution">
    <text evidence="3">The sequence shown here is derived from an EMBL/GenBank/DDBJ whole genome shotgun (WGS) entry which is preliminary data.</text>
</comment>
<dbReference type="GO" id="GO:0016491">
    <property type="term" value="F:oxidoreductase activity"/>
    <property type="evidence" value="ECO:0007669"/>
    <property type="project" value="UniProtKB-KW"/>
</dbReference>
<accession>A0A3M6QK99</accession>
<keyword evidence="1" id="KW-0560">Oxidoreductase</keyword>
<dbReference type="Gene3D" id="3.50.50.60">
    <property type="entry name" value="FAD/NAD(P)-binding domain"/>
    <property type="match status" value="1"/>
</dbReference>
<dbReference type="InterPro" id="IPR006076">
    <property type="entry name" value="FAD-dep_OxRdtase"/>
</dbReference>
<evidence type="ECO:0000256" key="1">
    <source>
        <dbReference type="ARBA" id="ARBA00023002"/>
    </source>
</evidence>
<dbReference type="Pfam" id="PF01266">
    <property type="entry name" value="DAO"/>
    <property type="match status" value="1"/>
</dbReference>
<dbReference type="RefSeq" id="WP_122231453.1">
    <property type="nucleotide sequence ID" value="NZ_RDQO01000006.1"/>
</dbReference>
<proteinExistence type="predicted"/>
<reference evidence="3 4" key="1">
    <citation type="submission" date="2018-10" db="EMBL/GenBank/DDBJ databases">
        <title>Draft genome of Cortibacter populi DSM10536.</title>
        <authorList>
            <person name="Bernier A.-M."/>
            <person name="Bernard K."/>
        </authorList>
    </citation>
    <scope>NUCLEOTIDE SEQUENCE [LARGE SCALE GENOMIC DNA]</scope>
    <source>
        <strain evidence="3 4">DSM 105136</strain>
    </source>
</reference>
<evidence type="ECO:0000259" key="2">
    <source>
        <dbReference type="Pfam" id="PF01266"/>
    </source>
</evidence>
<dbReference type="SUPFAM" id="SSF54373">
    <property type="entry name" value="FAD-linked reductases, C-terminal domain"/>
    <property type="match status" value="1"/>
</dbReference>
<dbReference type="Proteomes" id="UP000278006">
    <property type="component" value="Unassembled WGS sequence"/>
</dbReference>
<sequence length="387" mass="42067">MTQDNHHSIHTCDAIVIGGGLVGSAVAHGLAGQRLQVAVLDEGDVALRASRGNFGLVWVQGKGYGKADYARWSLGSTRLWPQLQATLLEESGIDVQLQQRGGFHICLSEAEVATRRERLHWLQQQVGAADYRYEFLDPQSVHEDLPGLGPEVRTVSYSPMDGHCNPLKLLRALHTANQRRGVRLHTRAGVQRIAHANGIFTVTGGSDQPRRWQAPRLVIAAGLGCQALAEQVGMFIPVRPNKGQVLITERLQPLLRMPTNYVRQTDEGTVQIGDSMEEAGLDDLVRVPVSAEIAARALRCFPALRNARLVRTWAALRIMTPDGFPIYQQSAACPGAFAVTCHSGVTLAAQHALTLAPWIAGGSEQPAIAAFSANRFTPDTPIARYGH</sequence>
<feature type="domain" description="FAD dependent oxidoreductase" evidence="2">
    <location>
        <begin position="13"/>
        <end position="356"/>
    </location>
</feature>
<name>A0A3M6QK99_9BURK</name>
<dbReference type="GO" id="GO:0005737">
    <property type="term" value="C:cytoplasm"/>
    <property type="evidence" value="ECO:0007669"/>
    <property type="project" value="TreeGrafter"/>
</dbReference>
<dbReference type="AlphaFoldDB" id="A0A3M6QK99"/>
<evidence type="ECO:0000313" key="4">
    <source>
        <dbReference type="Proteomes" id="UP000278006"/>
    </source>
</evidence>
<dbReference type="OrthoDB" id="9805337at2"/>
<dbReference type="EMBL" id="RDQO01000006">
    <property type="protein sequence ID" value="RMX03508.1"/>
    <property type="molecule type" value="Genomic_DNA"/>
</dbReference>
<dbReference type="InterPro" id="IPR036188">
    <property type="entry name" value="FAD/NAD-bd_sf"/>
</dbReference>
<evidence type="ECO:0000313" key="3">
    <source>
        <dbReference type="EMBL" id="RMX03508.1"/>
    </source>
</evidence>
<protein>
    <submittedName>
        <fullName evidence="3">FAD-binding oxidoreductase</fullName>
    </submittedName>
</protein>
<dbReference type="Gene3D" id="3.30.9.10">
    <property type="entry name" value="D-Amino Acid Oxidase, subunit A, domain 2"/>
    <property type="match status" value="1"/>
</dbReference>
<organism evidence="3 4">
    <name type="scientific">Corticibacter populi</name>
    <dbReference type="NCBI Taxonomy" id="1550736"/>
    <lineage>
        <taxon>Bacteria</taxon>
        <taxon>Pseudomonadati</taxon>
        <taxon>Pseudomonadota</taxon>
        <taxon>Betaproteobacteria</taxon>
        <taxon>Burkholderiales</taxon>
        <taxon>Comamonadaceae</taxon>
        <taxon>Corticibacter</taxon>
    </lineage>
</organism>
<gene>
    <name evidence="3" type="ORF">D8I35_16665</name>
</gene>
<keyword evidence="4" id="KW-1185">Reference proteome</keyword>